<evidence type="ECO:0000313" key="2">
    <source>
        <dbReference type="Proteomes" id="UP000268329"/>
    </source>
</evidence>
<gene>
    <name evidence="1" type="ORF">D9753_00150</name>
</gene>
<keyword evidence="2" id="KW-1185">Reference proteome</keyword>
<dbReference type="Proteomes" id="UP000268329">
    <property type="component" value="Plasmid unnamed1"/>
</dbReference>
<dbReference type="KEGG" id="sdd:D9753_00150"/>
<keyword evidence="1" id="KW-0614">Plasmid</keyword>
<geneLocation type="plasmid" evidence="1">
    <name>unnamed1</name>
</geneLocation>
<evidence type="ECO:0000313" key="1">
    <source>
        <dbReference type="EMBL" id="AYN37677.1"/>
    </source>
</evidence>
<accession>A0A3G2JD06</accession>
<organism evidence="1 2">
    <name type="scientific">Streptomyces dangxiongensis</name>
    <dbReference type="NCBI Taxonomy" id="1442032"/>
    <lineage>
        <taxon>Bacteria</taxon>
        <taxon>Bacillati</taxon>
        <taxon>Actinomycetota</taxon>
        <taxon>Actinomycetes</taxon>
        <taxon>Kitasatosporales</taxon>
        <taxon>Streptomycetaceae</taxon>
        <taxon>Streptomyces</taxon>
    </lineage>
</organism>
<sequence length="97" mass="10734">MVHDDLHTLDGGAQGGRLHLHPARRAWRPLARWRFTAAQDAWAFGRYLKQQIRSNGCPPAPSTDTAPDQAWPQTASLYDVSSTEAIRMIEEVAGPPS</sequence>
<dbReference type="EMBL" id="CP033072">
    <property type="protein sequence ID" value="AYN37677.1"/>
    <property type="molecule type" value="Genomic_DNA"/>
</dbReference>
<reference evidence="1 2" key="1">
    <citation type="submission" date="2018-10" db="EMBL/GenBank/DDBJ databases">
        <title>The genome of Streptomyces dangxiongensis Z022.</title>
        <authorList>
            <person name="Zhang B."/>
        </authorList>
    </citation>
    <scope>NUCLEOTIDE SEQUENCE [LARGE SCALE GENOMIC DNA]</scope>
    <source>
        <strain evidence="1 2">Z022</strain>
        <plasmid evidence="1 2">unnamed1</plasmid>
    </source>
</reference>
<dbReference type="AlphaFoldDB" id="A0A3G2JD06"/>
<name>A0A3G2JD06_9ACTN</name>
<proteinExistence type="predicted"/>
<protein>
    <submittedName>
        <fullName evidence="1">Uncharacterized protein</fullName>
    </submittedName>
</protein>